<evidence type="ECO:0000256" key="2">
    <source>
        <dbReference type="ARBA" id="ARBA00022448"/>
    </source>
</evidence>
<dbReference type="InterPro" id="IPR050763">
    <property type="entry name" value="ABC_transporter_ATP-binding"/>
</dbReference>
<evidence type="ECO:0000313" key="8">
    <source>
        <dbReference type="Proteomes" id="UP000807309"/>
    </source>
</evidence>
<dbReference type="PANTHER" id="PTHR42711:SF19">
    <property type="entry name" value="DOXORUBICIN RESISTANCE ATP-BINDING PROTEIN DRRA"/>
    <property type="match status" value="1"/>
</dbReference>
<dbReference type="PANTHER" id="PTHR42711">
    <property type="entry name" value="ABC TRANSPORTER ATP-BINDING PROTEIN"/>
    <property type="match status" value="1"/>
</dbReference>
<evidence type="ECO:0000256" key="4">
    <source>
        <dbReference type="ARBA" id="ARBA00022840"/>
    </source>
</evidence>
<keyword evidence="2" id="KW-0813">Transport</keyword>
<dbReference type="Pfam" id="PF13732">
    <property type="entry name" value="DrrA1-3_C"/>
    <property type="match status" value="1"/>
</dbReference>
<keyword evidence="8" id="KW-1185">Reference proteome</keyword>
<organism evidence="7 8">
    <name type="scientific">Nocardia abscessus</name>
    <dbReference type="NCBI Taxonomy" id="120957"/>
    <lineage>
        <taxon>Bacteria</taxon>
        <taxon>Bacillati</taxon>
        <taxon>Actinomycetota</taxon>
        <taxon>Actinomycetes</taxon>
        <taxon>Mycobacteriales</taxon>
        <taxon>Nocardiaceae</taxon>
        <taxon>Nocardia</taxon>
    </lineage>
</organism>
<keyword evidence="5" id="KW-0046">Antibiotic resistance</keyword>
<dbReference type="EMBL" id="JADLRE010000026">
    <property type="protein sequence ID" value="MBF6228838.1"/>
    <property type="molecule type" value="Genomic_DNA"/>
</dbReference>
<gene>
    <name evidence="7" type="ORF">IU470_27535</name>
</gene>
<dbReference type="GO" id="GO:0005524">
    <property type="term" value="F:ATP binding"/>
    <property type="evidence" value="ECO:0007669"/>
    <property type="project" value="UniProtKB-KW"/>
</dbReference>
<dbReference type="Gene3D" id="3.40.50.300">
    <property type="entry name" value="P-loop containing nucleotide triphosphate hydrolases"/>
    <property type="match status" value="1"/>
</dbReference>
<dbReference type="PROSITE" id="PS50893">
    <property type="entry name" value="ABC_TRANSPORTER_2"/>
    <property type="match status" value="1"/>
</dbReference>
<keyword evidence="4 7" id="KW-0067">ATP-binding</keyword>
<feature type="domain" description="ABC transporter" evidence="6">
    <location>
        <begin position="6"/>
        <end position="235"/>
    </location>
</feature>
<dbReference type="InterPro" id="IPR003439">
    <property type="entry name" value="ABC_transporter-like_ATP-bd"/>
</dbReference>
<sequence length="308" mass="32733">MTAPAVVVEDLHVAYGRTWALDGIDVEAAAGTTLGVLGHNGAGKTTLIRALTTLVRPTVGRVQIGGLDVIADATEVRRRIGVTGQYAGLDEFLTARENLELIGRLTGLRRTARARADALIDRLGLREYATRRVGELSGGSRRRVDLAASLVGDPSVLFLDEPTTGLDPLARAGLWDVVDELTTAGTTVVLTTQYLEEADRLADHIVVLSRGRVAARGTPAELKRIVGGKVLHATVPAHRIADLPFTPDTERVDGPRVRVSVTVDDAPTVTALVADLHRGGIEVTDLDVTSPSLDDVFTHLAHATGAHR</sequence>
<dbReference type="InterPro" id="IPR027417">
    <property type="entry name" value="P-loop_NTPase"/>
</dbReference>
<evidence type="ECO:0000256" key="1">
    <source>
        <dbReference type="ARBA" id="ARBA00004202"/>
    </source>
</evidence>
<evidence type="ECO:0000313" key="7">
    <source>
        <dbReference type="EMBL" id="MBF6228838.1"/>
    </source>
</evidence>
<evidence type="ECO:0000259" key="6">
    <source>
        <dbReference type="PROSITE" id="PS50893"/>
    </source>
</evidence>
<comment type="caution">
    <text evidence="7">The sequence shown here is derived from an EMBL/GenBank/DDBJ whole genome shotgun (WGS) entry which is preliminary data.</text>
</comment>
<proteinExistence type="predicted"/>
<dbReference type="InterPro" id="IPR025302">
    <property type="entry name" value="DrrA1/2-like_C"/>
</dbReference>
<dbReference type="Pfam" id="PF00005">
    <property type="entry name" value="ABC_tran"/>
    <property type="match status" value="1"/>
</dbReference>
<dbReference type="Proteomes" id="UP000807309">
    <property type="component" value="Unassembled WGS sequence"/>
</dbReference>
<dbReference type="SMART" id="SM00382">
    <property type="entry name" value="AAA"/>
    <property type="match status" value="1"/>
</dbReference>
<accession>A0ABS0CK89</accession>
<protein>
    <submittedName>
        <fullName evidence="7">ATP-binding cassette domain-containing protein</fullName>
    </submittedName>
</protein>
<name>A0ABS0CK89_9NOCA</name>
<keyword evidence="3" id="KW-0547">Nucleotide-binding</keyword>
<evidence type="ECO:0000256" key="3">
    <source>
        <dbReference type="ARBA" id="ARBA00022741"/>
    </source>
</evidence>
<comment type="subcellular location">
    <subcellularLocation>
        <location evidence="1">Cell membrane</location>
        <topology evidence="1">Peripheral membrane protein</topology>
    </subcellularLocation>
</comment>
<reference evidence="7 8" key="1">
    <citation type="submission" date="2020-10" db="EMBL/GenBank/DDBJ databases">
        <title>Identification of Nocardia species via Next-generation sequencing and recognition of intraspecies genetic diversity.</title>
        <authorList>
            <person name="Li P."/>
            <person name="Li P."/>
            <person name="Lu B."/>
        </authorList>
    </citation>
    <scope>NUCLEOTIDE SEQUENCE [LARGE SCALE GENOMIC DNA]</scope>
    <source>
        <strain evidence="7 8">N-11</strain>
    </source>
</reference>
<evidence type="ECO:0000256" key="5">
    <source>
        <dbReference type="ARBA" id="ARBA00023251"/>
    </source>
</evidence>
<dbReference type="InterPro" id="IPR003593">
    <property type="entry name" value="AAA+_ATPase"/>
</dbReference>
<dbReference type="SUPFAM" id="SSF52540">
    <property type="entry name" value="P-loop containing nucleoside triphosphate hydrolases"/>
    <property type="match status" value="1"/>
</dbReference>
<dbReference type="RefSeq" id="WP_195035719.1">
    <property type="nucleotide sequence ID" value="NZ_JADLRE010000026.1"/>
</dbReference>